<gene>
    <name evidence="3" type="ORF">BLNAU_14693</name>
</gene>
<protein>
    <submittedName>
        <fullName evidence="3">Uncharacterized protein</fullName>
    </submittedName>
</protein>
<organism evidence="3 4">
    <name type="scientific">Blattamonas nauphoetae</name>
    <dbReference type="NCBI Taxonomy" id="2049346"/>
    <lineage>
        <taxon>Eukaryota</taxon>
        <taxon>Metamonada</taxon>
        <taxon>Preaxostyla</taxon>
        <taxon>Oxymonadida</taxon>
        <taxon>Blattamonas</taxon>
    </lineage>
</organism>
<evidence type="ECO:0000256" key="2">
    <source>
        <dbReference type="SAM" id="SignalP"/>
    </source>
</evidence>
<evidence type="ECO:0000313" key="3">
    <source>
        <dbReference type="EMBL" id="KAK2950358.1"/>
    </source>
</evidence>
<evidence type="ECO:0000256" key="1">
    <source>
        <dbReference type="SAM" id="MobiDB-lite"/>
    </source>
</evidence>
<accession>A0ABQ9XGB0</accession>
<dbReference type="EMBL" id="JARBJD010000137">
    <property type="protein sequence ID" value="KAK2950358.1"/>
    <property type="molecule type" value="Genomic_DNA"/>
</dbReference>
<dbReference type="Proteomes" id="UP001281761">
    <property type="component" value="Unassembled WGS sequence"/>
</dbReference>
<feature type="chain" id="PRO_5047088547" evidence="2">
    <location>
        <begin position="21"/>
        <end position="466"/>
    </location>
</feature>
<evidence type="ECO:0000313" key="4">
    <source>
        <dbReference type="Proteomes" id="UP001281761"/>
    </source>
</evidence>
<proteinExistence type="predicted"/>
<keyword evidence="4" id="KW-1185">Reference proteome</keyword>
<sequence>MIRFYLLHIILIFAIPELHAFNIQKSIRLETVLQKESLSETLDGSQFLTLPNGGAFISNQDIHSVSLTLKGQNRTTLHYHNDQHKSEMNTPNSHNTKHSHRLNNLFHLHNASLSALDVTFDLHSESSNGAVMCASLTSSSVHITNCGFYWTGTHSIFVLQGSSLSPQTSSSITLVGCTLDNSKQHLAPIVEDIRGGGGSELFSLDIVVTRIANTRVIGTDGIGVAQPSQNGIWSHLEGICTTFSEMSFSNVSSLPGTVRQVSGLFSQRMVGCAIWGSNNHLSGSTLRDMNGGGGFLCSNSSFNWCLTTSSERPSLSPHTPLSSSLAPTNTPDSPAEPGDNETDRFTGKVYNNVDRFNFTEETVTFNRCWFFNMKYSITSSLQMFAGGSALFFHSNTTALNLTLCEFENCSVTSSFPHIIIYAGCVYLYSNTGSVITPPVATIDSCSFKDWYPSSNNTHQFGGCVGT</sequence>
<feature type="signal peptide" evidence="2">
    <location>
        <begin position="1"/>
        <end position="20"/>
    </location>
</feature>
<keyword evidence="2" id="KW-0732">Signal</keyword>
<feature type="compositionally biased region" description="Low complexity" evidence="1">
    <location>
        <begin position="313"/>
        <end position="325"/>
    </location>
</feature>
<reference evidence="3 4" key="1">
    <citation type="journal article" date="2022" name="bioRxiv">
        <title>Genomics of Preaxostyla Flagellates Illuminates Evolutionary Transitions and the Path Towards Mitochondrial Loss.</title>
        <authorList>
            <person name="Novak L.V.F."/>
            <person name="Treitli S.C."/>
            <person name="Pyrih J."/>
            <person name="Halakuc P."/>
            <person name="Pipaliya S.V."/>
            <person name="Vacek V."/>
            <person name="Brzon O."/>
            <person name="Soukal P."/>
            <person name="Eme L."/>
            <person name="Dacks J.B."/>
            <person name="Karnkowska A."/>
            <person name="Elias M."/>
            <person name="Hampl V."/>
        </authorList>
    </citation>
    <scope>NUCLEOTIDE SEQUENCE [LARGE SCALE GENOMIC DNA]</scope>
    <source>
        <strain evidence="3">NAU3</strain>
        <tissue evidence="3">Gut</tissue>
    </source>
</reference>
<name>A0ABQ9XGB0_9EUKA</name>
<feature type="region of interest" description="Disordered" evidence="1">
    <location>
        <begin position="313"/>
        <end position="344"/>
    </location>
</feature>
<comment type="caution">
    <text evidence="3">The sequence shown here is derived from an EMBL/GenBank/DDBJ whole genome shotgun (WGS) entry which is preliminary data.</text>
</comment>